<gene>
    <name evidence="1" type="ORF">BILFYP9_01679</name>
</gene>
<evidence type="ECO:0000313" key="1">
    <source>
        <dbReference type="EMBL" id="VYT07634.1"/>
    </source>
</evidence>
<organism evidence="1">
    <name type="scientific">Bacteroides intestinalis</name>
    <dbReference type="NCBI Taxonomy" id="329854"/>
    <lineage>
        <taxon>Bacteria</taxon>
        <taxon>Pseudomonadati</taxon>
        <taxon>Bacteroidota</taxon>
        <taxon>Bacteroidia</taxon>
        <taxon>Bacteroidales</taxon>
        <taxon>Bacteroidaceae</taxon>
        <taxon>Bacteroides</taxon>
    </lineage>
</organism>
<protein>
    <submittedName>
        <fullName evidence="1">Uncharacterized protein</fullName>
    </submittedName>
</protein>
<accession>A0A6N2TP46</accession>
<name>A0A6N2TP46_9BACE</name>
<proteinExistence type="predicted"/>
<dbReference type="EMBL" id="CACRSU010000015">
    <property type="protein sequence ID" value="VYT07634.1"/>
    <property type="molecule type" value="Genomic_DNA"/>
</dbReference>
<dbReference type="AlphaFoldDB" id="A0A6N2TP46"/>
<reference evidence="1" key="1">
    <citation type="submission" date="2019-11" db="EMBL/GenBank/DDBJ databases">
        <authorList>
            <person name="Feng L."/>
        </authorList>
    </citation>
    <scope>NUCLEOTIDE SEQUENCE</scope>
    <source>
        <strain evidence="1">BintestinalisLFYP9</strain>
    </source>
</reference>
<sequence>MQGLFFGNIIKGFLVLFRLMQGFEAVTVYIVSSALSGIITHSSYRENARLSVFMI</sequence>